<keyword evidence="2" id="KW-0378">Hydrolase</keyword>
<organism evidence="6 7">
    <name type="scientific">Deinococcus psychrotolerans</name>
    <dbReference type="NCBI Taxonomy" id="2489213"/>
    <lineage>
        <taxon>Bacteria</taxon>
        <taxon>Thermotogati</taxon>
        <taxon>Deinococcota</taxon>
        <taxon>Deinococci</taxon>
        <taxon>Deinococcales</taxon>
        <taxon>Deinococcaceae</taxon>
        <taxon>Deinococcus</taxon>
    </lineage>
</organism>
<dbReference type="Pfam" id="PF01229">
    <property type="entry name" value="Glyco_hydro_39"/>
    <property type="match status" value="1"/>
</dbReference>
<dbReference type="KEGG" id="dph:EHF33_11580"/>
<dbReference type="GO" id="GO:0016798">
    <property type="term" value="F:hydrolase activity, acting on glycosyl bonds"/>
    <property type="evidence" value="ECO:0007669"/>
    <property type="project" value="UniProtKB-KW"/>
</dbReference>
<proteinExistence type="inferred from homology"/>
<evidence type="ECO:0000256" key="2">
    <source>
        <dbReference type="ARBA" id="ARBA00022801"/>
    </source>
</evidence>
<dbReference type="EMBL" id="CP034183">
    <property type="protein sequence ID" value="AZI43303.1"/>
    <property type="molecule type" value="Genomic_DNA"/>
</dbReference>
<dbReference type="Proteomes" id="UP000276417">
    <property type="component" value="Chromosome 1"/>
</dbReference>
<keyword evidence="3" id="KW-0326">Glycosidase</keyword>
<evidence type="ECO:0000313" key="6">
    <source>
        <dbReference type="EMBL" id="AZI43303.1"/>
    </source>
</evidence>
<name>A0A3G8YEC9_9DEIO</name>
<dbReference type="AlphaFoldDB" id="A0A3G8YEC9"/>
<reference evidence="6 7" key="1">
    <citation type="submission" date="2018-11" db="EMBL/GenBank/DDBJ databases">
        <title>Deinococcus shelandsis sp. nov., isolated from South Shetland Islands soil of Antarctica.</title>
        <authorList>
            <person name="Tian J."/>
        </authorList>
    </citation>
    <scope>NUCLEOTIDE SEQUENCE [LARGE SCALE GENOMIC DNA]</scope>
    <source>
        <strain evidence="6 7">S14-83T</strain>
    </source>
</reference>
<gene>
    <name evidence="6" type="ORF">EHF33_11580</name>
</gene>
<comment type="similarity">
    <text evidence="1">Belongs to the glycosyl hydrolase 39 family.</text>
</comment>
<dbReference type="InterPro" id="IPR049166">
    <property type="entry name" value="GH39_cat"/>
</dbReference>
<keyword evidence="7" id="KW-1185">Reference proteome</keyword>
<feature type="domain" description="Glycosyl hydrolases family 39 N-terminal catalytic" evidence="5">
    <location>
        <begin position="140"/>
        <end position="342"/>
    </location>
</feature>
<evidence type="ECO:0000256" key="3">
    <source>
        <dbReference type="ARBA" id="ARBA00023295"/>
    </source>
</evidence>
<sequence>MRLNTRLSALLALSLGLAAAAPATLVLGSGTPTPLPPSVIGGFNYGNWMPVVEAKKDLRSVAPTLLRFPGGNVGDENDLTAASLVPLKSNLELLTTGLTPPALMVQTRVFGGKPGAKNQPQDAAQAARDAQAANLKVAYWEIGNEPDLYSVNRGDATWTAQRYCATFRAQRQAILQVDPSAKFAGPAVSNTGDKAASFLEQFVKGCGDIVDLLTWHEYPTDGLSSDADALASVSVIDRDVKRFRALMDSQSGNPLGYTRRTPLGVTEYSLSYVSGRPRHLSDQVGALWAAEATLRLAENGASVAAYFALQATGGHGLVDLAGIPRPTLYAFQQLHAFTGSGLPISSGDPALWTHAAQDGPLLTVLVTNTAAEAHSLTAALPGYQLVGGKTFTQKTVDDENEMIRLPLADTLDLPALSLTRLVYKRQ</sequence>
<dbReference type="OrthoDB" id="9776971at2"/>
<dbReference type="InterPro" id="IPR017853">
    <property type="entry name" value="GH"/>
</dbReference>
<evidence type="ECO:0000256" key="4">
    <source>
        <dbReference type="SAM" id="SignalP"/>
    </source>
</evidence>
<evidence type="ECO:0000256" key="1">
    <source>
        <dbReference type="ARBA" id="ARBA00008875"/>
    </source>
</evidence>
<evidence type="ECO:0000313" key="7">
    <source>
        <dbReference type="Proteomes" id="UP000276417"/>
    </source>
</evidence>
<accession>A0A3G8YEC9</accession>
<dbReference type="SUPFAM" id="SSF51445">
    <property type="entry name" value="(Trans)glycosidases"/>
    <property type="match status" value="1"/>
</dbReference>
<protein>
    <recommendedName>
        <fullName evidence="5">Glycosyl hydrolases family 39 N-terminal catalytic domain-containing protein</fullName>
    </recommendedName>
</protein>
<evidence type="ECO:0000259" key="5">
    <source>
        <dbReference type="Pfam" id="PF01229"/>
    </source>
</evidence>
<dbReference type="RefSeq" id="WP_124871589.1">
    <property type="nucleotide sequence ID" value="NZ_CP034183.1"/>
</dbReference>
<feature type="chain" id="PRO_5018026416" description="Glycosyl hydrolases family 39 N-terminal catalytic domain-containing protein" evidence="4">
    <location>
        <begin position="21"/>
        <end position="426"/>
    </location>
</feature>
<feature type="signal peptide" evidence="4">
    <location>
        <begin position="1"/>
        <end position="20"/>
    </location>
</feature>
<keyword evidence="4" id="KW-0732">Signal</keyword>
<dbReference type="Gene3D" id="3.20.20.80">
    <property type="entry name" value="Glycosidases"/>
    <property type="match status" value="1"/>
</dbReference>